<dbReference type="Pfam" id="PF10101">
    <property type="entry name" value="DUF2339"/>
    <property type="match status" value="2"/>
</dbReference>
<feature type="transmembrane region" description="Helical" evidence="1">
    <location>
        <begin position="530"/>
        <end position="550"/>
    </location>
</feature>
<sequence>MNALTLLLALGVGAAFFVVLRRLRFVEQELRRVESLVSSPESHESRFVATPQNARPEAVGTPATPDVVRPAARVIAAAHRSADPAIARAPIRAEPAPALNLESLIGGRLPIWIGGAALVLAGFFLVRYSIESGLLGPAVRTLLAALFGVALIALSEAARRLPATAEDPRVAQVLAGAGIASLYGTLYMAAALYHLIPPLTAFVAVVLVTAAAMGLALRHGPPTAVMALIGGFVAPLVAGFDAAGIGPLLVYLGLFIAALFGLAIHRGWGWLALVASIAGFGWINFLIVALPGGDDLSAVGAFTMLLAVCASAALPATGTHNRWLRLAPLVAGFVQLLALAPALEFGALAWSFYLVLAGAALFLSWRRSLYLPAALAALGFLLVLEGLALLQPERSATPIAAIVATLLFALPGHLLASRGRSWAALALGGTAGPLLVAHACAPSLLAPAIWGVIELLAAGACARLAWRVRSDAGDPVLVAATLAAALLAALGLARFLPGAWLGLPLALAVLGLAGWARVARAPALFVLPALPYLAALVVAAIPLFGLAKLIVASLAGDSLPYLALPALPDLFRALALPSAALLVALLDARQLGRARRLVGSMAIGVAILLAYALAKQALAIAALPRFVEFGFVERALLTQACLAAGWILLRRRRFTSLAKILLGLGLLRLVWFDLLVLNPVIEPQAVGALPLLNAAVVHTALAAFWLWLLPKARGWRVGAALLTIATALAVIRQATHGSILTGPVGTLENGGYSAALLGVALFWLWRGIAAGIHDLRLAGLALLTLVTFKVFLIDAAALDGVLRILSFLALGVVLIGISWAYSRFLARPAVEVQVAPPQD</sequence>
<feature type="transmembrane region" description="Helical" evidence="1">
    <location>
        <begin position="109"/>
        <end position="126"/>
    </location>
</feature>
<proteinExistence type="predicted"/>
<dbReference type="PANTHER" id="PTHR38434">
    <property type="entry name" value="BLL2549 PROTEIN"/>
    <property type="match status" value="1"/>
</dbReference>
<keyword evidence="3" id="KW-1185">Reference proteome</keyword>
<feature type="transmembrane region" description="Helical" evidence="1">
    <location>
        <begin position="445"/>
        <end position="464"/>
    </location>
</feature>
<feature type="transmembrane region" description="Helical" evidence="1">
    <location>
        <begin position="422"/>
        <end position="439"/>
    </location>
</feature>
<feature type="transmembrane region" description="Helical" evidence="1">
    <location>
        <begin position="687"/>
        <end position="708"/>
    </location>
</feature>
<feature type="transmembrane region" description="Helical" evidence="1">
    <location>
        <begin position="499"/>
        <end position="518"/>
    </location>
</feature>
<keyword evidence="1" id="KW-1133">Transmembrane helix</keyword>
<feature type="transmembrane region" description="Helical" evidence="1">
    <location>
        <begin position="296"/>
        <end position="316"/>
    </location>
</feature>
<feature type="transmembrane region" description="Helical" evidence="1">
    <location>
        <begin position="661"/>
        <end position="681"/>
    </location>
</feature>
<feature type="transmembrane region" description="Helical" evidence="1">
    <location>
        <begin position="629"/>
        <end position="649"/>
    </location>
</feature>
<feature type="transmembrane region" description="Helical" evidence="1">
    <location>
        <begin position="370"/>
        <end position="390"/>
    </location>
</feature>
<feature type="transmembrane region" description="Helical" evidence="1">
    <location>
        <begin position="224"/>
        <end position="242"/>
    </location>
</feature>
<reference evidence="2 3" key="1">
    <citation type="submission" date="2019-04" db="EMBL/GenBank/DDBJ databases">
        <title>Sphingomonas psychrotolerans sp. nov., isolated from soil in the Tianshan Mountains, Xinjiang, China.</title>
        <authorList>
            <person name="Luo Y."/>
            <person name="Sheng H."/>
        </authorList>
    </citation>
    <scope>NUCLEOTIDE SEQUENCE [LARGE SCALE GENOMIC DNA]</scope>
    <source>
        <strain evidence="2 3">ZFGT-11</strain>
    </source>
</reference>
<comment type="caution">
    <text evidence="2">The sequence shown here is derived from an EMBL/GenBank/DDBJ whole genome shotgun (WGS) entry which is preliminary data.</text>
</comment>
<dbReference type="PIRSF" id="PIRSF035905">
    <property type="entry name" value="UCP035905_mp"/>
    <property type="match status" value="1"/>
</dbReference>
<keyword evidence="1" id="KW-0472">Membrane</keyword>
<dbReference type="InterPro" id="IPR019286">
    <property type="entry name" value="DUF2339_TM"/>
</dbReference>
<evidence type="ECO:0000313" key="3">
    <source>
        <dbReference type="Proteomes" id="UP000306147"/>
    </source>
</evidence>
<feature type="transmembrane region" description="Helical" evidence="1">
    <location>
        <begin position="138"/>
        <end position="158"/>
    </location>
</feature>
<evidence type="ECO:0000256" key="1">
    <source>
        <dbReference type="SAM" id="Phobius"/>
    </source>
</evidence>
<keyword evidence="1" id="KW-0812">Transmembrane</keyword>
<accession>A0A4S1XCD5</accession>
<feature type="transmembrane region" description="Helical" evidence="1">
    <location>
        <begin position="476"/>
        <end position="493"/>
    </location>
</feature>
<dbReference type="Proteomes" id="UP000306147">
    <property type="component" value="Unassembled WGS sequence"/>
</dbReference>
<name>A0A4S1XCD5_9SPHN</name>
<feature type="transmembrane region" description="Helical" evidence="1">
    <location>
        <begin position="777"/>
        <end position="798"/>
    </location>
</feature>
<evidence type="ECO:0000313" key="2">
    <source>
        <dbReference type="EMBL" id="TGX53485.1"/>
    </source>
</evidence>
<feature type="transmembrane region" description="Helical" evidence="1">
    <location>
        <begin position="248"/>
        <end position="264"/>
    </location>
</feature>
<feature type="transmembrane region" description="Helical" evidence="1">
    <location>
        <begin position="199"/>
        <end position="217"/>
    </location>
</feature>
<feature type="transmembrane region" description="Helical" evidence="1">
    <location>
        <begin position="271"/>
        <end position="290"/>
    </location>
</feature>
<feature type="transmembrane region" description="Helical" evidence="1">
    <location>
        <begin position="804"/>
        <end position="821"/>
    </location>
</feature>
<feature type="transmembrane region" description="Helical" evidence="1">
    <location>
        <begin position="715"/>
        <end position="735"/>
    </location>
</feature>
<dbReference type="OrthoDB" id="5422830at2"/>
<feature type="transmembrane region" description="Helical" evidence="1">
    <location>
        <begin position="600"/>
        <end position="623"/>
    </location>
</feature>
<protein>
    <submittedName>
        <fullName evidence="2">DUF2339 domain-containing protein</fullName>
    </submittedName>
</protein>
<feature type="transmembrane region" description="Helical" evidence="1">
    <location>
        <begin position="396"/>
        <end position="415"/>
    </location>
</feature>
<dbReference type="InterPro" id="IPR014600">
    <property type="entry name" value="UCP035905_mem"/>
</dbReference>
<feature type="transmembrane region" description="Helical" evidence="1">
    <location>
        <begin position="747"/>
        <end position="765"/>
    </location>
</feature>
<dbReference type="PANTHER" id="PTHR38434:SF1">
    <property type="entry name" value="BLL2549 PROTEIN"/>
    <property type="match status" value="1"/>
</dbReference>
<dbReference type="AlphaFoldDB" id="A0A4S1XCD5"/>
<feature type="transmembrane region" description="Helical" evidence="1">
    <location>
        <begin position="570"/>
        <end position="588"/>
    </location>
</feature>
<gene>
    <name evidence="2" type="ORF">E5A73_11655</name>
</gene>
<organism evidence="2 3">
    <name type="scientific">Sphingomonas gei</name>
    <dbReference type="NCBI Taxonomy" id="1395960"/>
    <lineage>
        <taxon>Bacteria</taxon>
        <taxon>Pseudomonadati</taxon>
        <taxon>Pseudomonadota</taxon>
        <taxon>Alphaproteobacteria</taxon>
        <taxon>Sphingomonadales</taxon>
        <taxon>Sphingomonadaceae</taxon>
        <taxon>Sphingomonas</taxon>
    </lineage>
</organism>
<feature type="transmembrane region" description="Helical" evidence="1">
    <location>
        <begin position="6"/>
        <end position="23"/>
    </location>
</feature>
<dbReference type="EMBL" id="SRXT01000004">
    <property type="protein sequence ID" value="TGX53485.1"/>
    <property type="molecule type" value="Genomic_DNA"/>
</dbReference>